<dbReference type="InterPro" id="IPR037522">
    <property type="entry name" value="HD_GYP_dom"/>
</dbReference>
<dbReference type="InterPro" id="IPR006675">
    <property type="entry name" value="HDIG_dom"/>
</dbReference>
<reference evidence="2" key="1">
    <citation type="submission" date="2020-03" db="EMBL/GenBank/DDBJ databases">
        <title>Draft sequencing of Paenibacilllus sp. S3N08.</title>
        <authorList>
            <person name="Kim D.-U."/>
        </authorList>
    </citation>
    <scope>NUCLEOTIDE SEQUENCE</scope>
    <source>
        <strain evidence="2">S3N08</strain>
    </source>
</reference>
<sequence length="219" mass="25193">MMEKMLIDSRFLFQRLASKYKNQVEWEKGRALFLSLEYRCQETAEHSVVVAFIAYHLAIQIIGETQTGERMFLAGLLHDIGKLKIPDTILKSDRIITGEEHKTIVDHVQSGYEALKKLDFGSDILQFCITHHERLDGSGYPHGISEKSIIGRIAPISDVYSALKLPRIYRPNSLSDENILKYLIENNHQFEGDYIHELLKFLTNWSSNHNISEKTFGIV</sequence>
<dbReference type="NCBIfam" id="TIGR00277">
    <property type="entry name" value="HDIG"/>
    <property type="match status" value="1"/>
</dbReference>
<dbReference type="CDD" id="cd00077">
    <property type="entry name" value="HDc"/>
    <property type="match status" value="1"/>
</dbReference>
<name>A0ABX0JBK6_9BACL</name>
<evidence type="ECO:0000313" key="3">
    <source>
        <dbReference type="Proteomes" id="UP001165962"/>
    </source>
</evidence>
<feature type="domain" description="HD-GYP" evidence="1">
    <location>
        <begin position="21"/>
        <end position="214"/>
    </location>
</feature>
<dbReference type="Pfam" id="PF13487">
    <property type="entry name" value="HD_5"/>
    <property type="match status" value="1"/>
</dbReference>
<dbReference type="PANTHER" id="PTHR43155:SF2">
    <property type="entry name" value="CYCLIC DI-GMP PHOSPHODIESTERASE PA4108"/>
    <property type="match status" value="1"/>
</dbReference>
<organism evidence="2 3">
    <name type="scientific">Paenibacillus agricola</name>
    <dbReference type="NCBI Taxonomy" id="2716264"/>
    <lineage>
        <taxon>Bacteria</taxon>
        <taxon>Bacillati</taxon>
        <taxon>Bacillota</taxon>
        <taxon>Bacilli</taxon>
        <taxon>Bacillales</taxon>
        <taxon>Paenibacillaceae</taxon>
        <taxon>Paenibacillus</taxon>
    </lineage>
</organism>
<dbReference type="InterPro" id="IPR003607">
    <property type="entry name" value="HD/PDEase_dom"/>
</dbReference>
<dbReference type="SUPFAM" id="SSF109604">
    <property type="entry name" value="HD-domain/PDEase-like"/>
    <property type="match status" value="1"/>
</dbReference>
<dbReference type="PANTHER" id="PTHR43155">
    <property type="entry name" value="CYCLIC DI-GMP PHOSPHODIESTERASE PA4108-RELATED"/>
    <property type="match status" value="1"/>
</dbReference>
<dbReference type="Proteomes" id="UP001165962">
    <property type="component" value="Unassembled WGS sequence"/>
</dbReference>
<accession>A0ABX0JBK6</accession>
<protein>
    <submittedName>
        <fullName evidence="2">HD domain-containing protein</fullName>
    </submittedName>
</protein>
<proteinExistence type="predicted"/>
<evidence type="ECO:0000313" key="2">
    <source>
        <dbReference type="EMBL" id="NHN33156.1"/>
    </source>
</evidence>
<dbReference type="Gene3D" id="1.10.3210.10">
    <property type="entry name" value="Hypothetical protein af1432"/>
    <property type="match status" value="1"/>
</dbReference>
<dbReference type="SMART" id="SM00471">
    <property type="entry name" value="HDc"/>
    <property type="match status" value="1"/>
</dbReference>
<dbReference type="EMBL" id="JAAOIW010000011">
    <property type="protein sequence ID" value="NHN33156.1"/>
    <property type="molecule type" value="Genomic_DNA"/>
</dbReference>
<dbReference type="PROSITE" id="PS51832">
    <property type="entry name" value="HD_GYP"/>
    <property type="match status" value="1"/>
</dbReference>
<dbReference type="RefSeq" id="WP_166153469.1">
    <property type="nucleotide sequence ID" value="NZ_JAAOIW010000011.1"/>
</dbReference>
<comment type="caution">
    <text evidence="2">The sequence shown here is derived from an EMBL/GenBank/DDBJ whole genome shotgun (WGS) entry which is preliminary data.</text>
</comment>
<evidence type="ECO:0000259" key="1">
    <source>
        <dbReference type="PROSITE" id="PS51832"/>
    </source>
</evidence>
<gene>
    <name evidence="2" type="ORF">G9U52_25390</name>
</gene>
<keyword evidence="3" id="KW-1185">Reference proteome</keyword>